<dbReference type="EMBL" id="BARV01046263">
    <property type="protein sequence ID" value="GAI64381.1"/>
    <property type="molecule type" value="Genomic_DNA"/>
</dbReference>
<reference evidence="1" key="1">
    <citation type="journal article" date="2014" name="Front. Microbiol.">
        <title>High frequency of phylogenetically diverse reductive dehalogenase-homologous genes in deep subseafloor sedimentary metagenomes.</title>
        <authorList>
            <person name="Kawai M."/>
            <person name="Futagami T."/>
            <person name="Toyoda A."/>
            <person name="Takaki Y."/>
            <person name="Nishi S."/>
            <person name="Hori S."/>
            <person name="Arai W."/>
            <person name="Tsubouchi T."/>
            <person name="Morono Y."/>
            <person name="Uchiyama I."/>
            <person name="Ito T."/>
            <person name="Fujiyama A."/>
            <person name="Inagaki F."/>
            <person name="Takami H."/>
        </authorList>
    </citation>
    <scope>NUCLEOTIDE SEQUENCE</scope>
    <source>
        <strain evidence="1">Expedition CK06-06</strain>
    </source>
</reference>
<organism evidence="1">
    <name type="scientific">marine sediment metagenome</name>
    <dbReference type="NCBI Taxonomy" id="412755"/>
    <lineage>
        <taxon>unclassified sequences</taxon>
        <taxon>metagenomes</taxon>
        <taxon>ecological metagenomes</taxon>
    </lineage>
</organism>
<feature type="non-terminal residue" evidence="1">
    <location>
        <position position="1"/>
    </location>
</feature>
<feature type="non-terminal residue" evidence="1">
    <location>
        <position position="33"/>
    </location>
</feature>
<protein>
    <submittedName>
        <fullName evidence="1">Uncharacterized protein</fullName>
    </submittedName>
</protein>
<comment type="caution">
    <text evidence="1">The sequence shown here is derived from an EMBL/GenBank/DDBJ whole genome shotgun (WGS) entry which is preliminary data.</text>
</comment>
<name>X1RBH4_9ZZZZ</name>
<dbReference type="AlphaFoldDB" id="X1RBH4"/>
<proteinExistence type="predicted"/>
<evidence type="ECO:0000313" key="1">
    <source>
        <dbReference type="EMBL" id="GAI64381.1"/>
    </source>
</evidence>
<gene>
    <name evidence="1" type="ORF">S06H3_67132</name>
</gene>
<accession>X1RBH4</accession>
<sequence>TSAFLHYLTSQPTYSGQIAHIEHIPPRDANYAK</sequence>